<accession>A0A9N9YC97</accession>
<evidence type="ECO:0000313" key="3">
    <source>
        <dbReference type="EMBL" id="CAH0002011.1"/>
    </source>
</evidence>
<dbReference type="AlphaFoldDB" id="A0A9N9YC97"/>
<protein>
    <recommendedName>
        <fullName evidence="5">Peroxin 22-like protein</fullName>
    </recommendedName>
</protein>
<keyword evidence="4" id="KW-1185">Reference proteome</keyword>
<organism evidence="3 4">
    <name type="scientific">Clonostachys byssicola</name>
    <dbReference type="NCBI Taxonomy" id="160290"/>
    <lineage>
        <taxon>Eukaryota</taxon>
        <taxon>Fungi</taxon>
        <taxon>Dikarya</taxon>
        <taxon>Ascomycota</taxon>
        <taxon>Pezizomycotina</taxon>
        <taxon>Sordariomycetes</taxon>
        <taxon>Hypocreomycetidae</taxon>
        <taxon>Hypocreales</taxon>
        <taxon>Bionectriaceae</taxon>
        <taxon>Clonostachys</taxon>
    </lineage>
</organism>
<comment type="caution">
    <text evidence="3">The sequence shown here is derived from an EMBL/GenBank/DDBJ whole genome shotgun (WGS) entry which is preliminary data.</text>
</comment>
<gene>
    <name evidence="3" type="ORF">CBYS24578_00001795</name>
</gene>
<evidence type="ECO:0000256" key="2">
    <source>
        <dbReference type="SAM" id="Phobius"/>
    </source>
</evidence>
<proteinExistence type="predicted"/>
<dbReference type="EMBL" id="CABFNO020001560">
    <property type="protein sequence ID" value="CAH0002011.1"/>
    <property type="molecule type" value="Genomic_DNA"/>
</dbReference>
<dbReference type="Proteomes" id="UP000754883">
    <property type="component" value="Unassembled WGS sequence"/>
</dbReference>
<dbReference type="OrthoDB" id="5327700at2759"/>
<keyword evidence="2" id="KW-0472">Membrane</keyword>
<feature type="region of interest" description="Disordered" evidence="1">
    <location>
        <begin position="148"/>
        <end position="173"/>
    </location>
</feature>
<evidence type="ECO:0000313" key="4">
    <source>
        <dbReference type="Proteomes" id="UP000754883"/>
    </source>
</evidence>
<feature type="transmembrane region" description="Helical" evidence="2">
    <location>
        <begin position="20"/>
        <end position="39"/>
    </location>
</feature>
<name>A0A9N9YC97_9HYPO</name>
<feature type="compositionally biased region" description="Polar residues" evidence="1">
    <location>
        <begin position="120"/>
        <end position="129"/>
    </location>
</feature>
<keyword evidence="2" id="KW-1133">Transmembrane helix</keyword>
<feature type="region of interest" description="Disordered" evidence="1">
    <location>
        <begin position="40"/>
        <end position="129"/>
    </location>
</feature>
<evidence type="ECO:0008006" key="5">
    <source>
        <dbReference type="Google" id="ProtNLM"/>
    </source>
</evidence>
<feature type="region of interest" description="Disordered" evidence="1">
    <location>
        <begin position="236"/>
        <end position="266"/>
    </location>
</feature>
<feature type="compositionally biased region" description="Low complexity" evidence="1">
    <location>
        <begin position="236"/>
        <end position="253"/>
    </location>
</feature>
<keyword evidence="2" id="KW-0812">Transmembrane</keyword>
<feature type="compositionally biased region" description="Acidic residues" evidence="1">
    <location>
        <begin position="46"/>
        <end position="59"/>
    </location>
</feature>
<reference evidence="3" key="1">
    <citation type="submission" date="2021-10" db="EMBL/GenBank/DDBJ databases">
        <authorList>
            <person name="Piombo E."/>
        </authorList>
    </citation>
    <scope>NUCLEOTIDE SEQUENCE</scope>
</reference>
<evidence type="ECO:0000256" key="1">
    <source>
        <dbReference type="SAM" id="MobiDB-lite"/>
    </source>
</evidence>
<sequence length="422" mass="45912">MSPDPFDGGSRSRRGVWSHWVPLAITLTVATAGVAAWAWSQRKDSDDDDEPGLDYDNADYGDNPAYGASRNDFTPSKPPRPQQPPYADDQQSFGVAPGPSSEASAPGWGARMSGALRRTPSPQQLIDSTGKSVAAGFAAMGKALASIREEDKYSENNPWSEEADLKQERAPASTSKKRKTVVLVVSADSSLSEADNGGYHEHASILSHIPRHNDFSKIKLFILIYAPSLKDTPLDPAASSNLPPPSLSSSYSNIEHNQAQTPGDEAKSPQYVYKREELTTTNMANVSSRLNASTSPAFNAVYSQALSLVDKETMVIPFTTPNGHVHILRHLQPEVVYLQESLSGDNGSIITNLQTWLRYDVILVVGAESSGGLADSESEAERNTKVTKWWQRPERVGRGRGVVVVDGGRVHDDWTRRVQGVE</sequence>